<comment type="caution">
    <text evidence="2">The sequence shown here is derived from an EMBL/GenBank/DDBJ whole genome shotgun (WGS) entry which is preliminary data.</text>
</comment>
<accession>A0ABV5S038</accession>
<sequence>MMRAVAEAMLSLYPKVWRERYGEEVADLVRSRPVRVRTVLDLVRGAADAWVHYRHVPGAGGLTVPLTAVLIGAGAALWLLWNPGVRDVASLHGVWAEAASAGGIAATMRDMAQVWFAMAAVIAVLSAAPLLHTCFVAMRHSVHGPLTRMTARRVIMTAALLAVPVGLVAQLFASMAFQDAGAPVGPLGEAMVGGFHVPIIMAIVLVLPMTAAGAPSLGSDVRGTGQILASAALCNALAWVPVAALLVLGLEKASWSFVAMVSLSALVSVWMAALVARSAIRRGRTVMGQLTPA</sequence>
<feature type="transmembrane region" description="Helical" evidence="1">
    <location>
        <begin position="114"/>
        <end position="137"/>
    </location>
</feature>
<evidence type="ECO:0000313" key="3">
    <source>
        <dbReference type="Proteomes" id="UP001589532"/>
    </source>
</evidence>
<gene>
    <name evidence="2" type="ORF">ACFFSA_18250</name>
</gene>
<protein>
    <submittedName>
        <fullName evidence="2">Uncharacterized protein</fullName>
    </submittedName>
</protein>
<feature type="transmembrane region" description="Helical" evidence="1">
    <location>
        <begin position="227"/>
        <end position="249"/>
    </location>
</feature>
<organism evidence="2 3">
    <name type="scientific">Nonomuraea helvata</name>
    <dbReference type="NCBI Taxonomy" id="37484"/>
    <lineage>
        <taxon>Bacteria</taxon>
        <taxon>Bacillati</taxon>
        <taxon>Actinomycetota</taxon>
        <taxon>Actinomycetes</taxon>
        <taxon>Streptosporangiales</taxon>
        <taxon>Streptosporangiaceae</taxon>
        <taxon>Nonomuraea</taxon>
    </lineage>
</organism>
<keyword evidence="1" id="KW-0812">Transmembrane</keyword>
<evidence type="ECO:0000256" key="1">
    <source>
        <dbReference type="SAM" id="Phobius"/>
    </source>
</evidence>
<feature type="transmembrane region" description="Helical" evidence="1">
    <location>
        <begin position="197"/>
        <end position="215"/>
    </location>
</feature>
<reference evidence="2 3" key="1">
    <citation type="submission" date="2024-09" db="EMBL/GenBank/DDBJ databases">
        <authorList>
            <person name="Sun Q."/>
            <person name="Mori K."/>
        </authorList>
    </citation>
    <scope>NUCLEOTIDE SEQUENCE [LARGE SCALE GENOMIC DNA]</scope>
    <source>
        <strain evidence="2 3">JCM 3143</strain>
    </source>
</reference>
<keyword evidence="3" id="KW-1185">Reference proteome</keyword>
<keyword evidence="1" id="KW-1133">Transmembrane helix</keyword>
<keyword evidence="1" id="KW-0472">Membrane</keyword>
<evidence type="ECO:0000313" key="2">
    <source>
        <dbReference type="EMBL" id="MFB9625032.1"/>
    </source>
</evidence>
<name>A0ABV5S038_9ACTN</name>
<dbReference type="RefSeq" id="WP_344986278.1">
    <property type="nucleotide sequence ID" value="NZ_BAAAXV010000001.1"/>
</dbReference>
<proteinExistence type="predicted"/>
<feature type="transmembrane region" description="Helical" evidence="1">
    <location>
        <begin position="158"/>
        <end position="177"/>
    </location>
</feature>
<dbReference type="Proteomes" id="UP001589532">
    <property type="component" value="Unassembled WGS sequence"/>
</dbReference>
<dbReference type="EMBL" id="JBHMBW010000014">
    <property type="protein sequence ID" value="MFB9625032.1"/>
    <property type="molecule type" value="Genomic_DNA"/>
</dbReference>
<feature type="transmembrane region" description="Helical" evidence="1">
    <location>
        <begin position="255"/>
        <end position="276"/>
    </location>
</feature>
<feature type="transmembrane region" description="Helical" evidence="1">
    <location>
        <begin position="62"/>
        <end position="81"/>
    </location>
</feature>